<dbReference type="PANTHER" id="PTHR46890">
    <property type="entry name" value="NON-LTR RETROLELEMENT REVERSE TRANSCRIPTASE-LIKE PROTEIN-RELATED"/>
    <property type="match status" value="1"/>
</dbReference>
<dbReference type="SMR" id="A0A8I6WS32"/>
<sequence>MLGEDLIEEVLYAINTCTIPNGWNDTTIVLIPKINNPKKVTQFRPISLCNVVYKVIAKMVATRLKVFLPDIISPTQSAFVPRRLITHNILVAYECFHTIKNKREGKDGLCAMKLDMHKAYGRVEWTFLKEMMLRLGFRQQWVNFIMQCVSSVKCRVRINGEESMSLKPTRGLRQGDPLSPYLFLLCTEGLSVLLTRAEETGNISGVKVCRDAQPITSLLFADDS</sequence>
<organism evidence="2 3">
    <name type="scientific">Hordeum vulgare subsp. vulgare</name>
    <name type="common">Domesticated barley</name>
    <dbReference type="NCBI Taxonomy" id="112509"/>
    <lineage>
        <taxon>Eukaryota</taxon>
        <taxon>Viridiplantae</taxon>
        <taxon>Streptophyta</taxon>
        <taxon>Embryophyta</taxon>
        <taxon>Tracheophyta</taxon>
        <taxon>Spermatophyta</taxon>
        <taxon>Magnoliopsida</taxon>
        <taxon>Liliopsida</taxon>
        <taxon>Poales</taxon>
        <taxon>Poaceae</taxon>
        <taxon>BOP clade</taxon>
        <taxon>Pooideae</taxon>
        <taxon>Triticodae</taxon>
        <taxon>Triticeae</taxon>
        <taxon>Hordeinae</taxon>
        <taxon>Hordeum</taxon>
    </lineage>
</organism>
<dbReference type="CDD" id="cd01650">
    <property type="entry name" value="RT_nLTR_like"/>
    <property type="match status" value="1"/>
</dbReference>
<reference evidence="3" key="1">
    <citation type="journal article" date="2012" name="Nature">
        <title>A physical, genetic and functional sequence assembly of the barley genome.</title>
        <authorList>
            <consortium name="The International Barley Genome Sequencing Consortium"/>
            <person name="Mayer K.F."/>
            <person name="Waugh R."/>
            <person name="Brown J.W."/>
            <person name="Schulman A."/>
            <person name="Langridge P."/>
            <person name="Platzer M."/>
            <person name="Fincher G.B."/>
            <person name="Muehlbauer G.J."/>
            <person name="Sato K."/>
            <person name="Close T.J."/>
            <person name="Wise R.P."/>
            <person name="Stein N."/>
        </authorList>
    </citation>
    <scope>NUCLEOTIDE SEQUENCE [LARGE SCALE GENOMIC DNA]</scope>
    <source>
        <strain evidence="3">cv. Morex</strain>
    </source>
</reference>
<feature type="domain" description="Reverse transcriptase" evidence="1">
    <location>
        <begin position="12"/>
        <end position="224"/>
    </location>
</feature>
<reference evidence="2" key="2">
    <citation type="submission" date="2020-10" db="EMBL/GenBank/DDBJ databases">
        <authorList>
            <person name="Scholz U."/>
            <person name="Mascher M."/>
            <person name="Fiebig A."/>
        </authorList>
    </citation>
    <scope>NUCLEOTIDE SEQUENCE [LARGE SCALE GENOMIC DNA]</scope>
    <source>
        <strain evidence="2">cv. Morex</strain>
    </source>
</reference>
<proteinExistence type="predicted"/>
<dbReference type="PROSITE" id="PS50878">
    <property type="entry name" value="RT_POL"/>
    <property type="match status" value="1"/>
</dbReference>
<dbReference type="InterPro" id="IPR000477">
    <property type="entry name" value="RT_dom"/>
</dbReference>
<evidence type="ECO:0000313" key="2">
    <source>
        <dbReference type="EnsemblPlants" id="HORVU.MOREX.r3.2HG0151580.1.CDS1"/>
    </source>
</evidence>
<dbReference type="AlphaFoldDB" id="A0A8I6WS32"/>
<dbReference type="EnsemblPlants" id="HORVU.MOREX.r3.2HG0151580.1">
    <property type="protein sequence ID" value="HORVU.MOREX.r3.2HG0151580.1.CDS1"/>
    <property type="gene ID" value="HORVU.MOREX.r3.2HG0151580"/>
</dbReference>
<dbReference type="InterPro" id="IPR052343">
    <property type="entry name" value="Retrotransposon-Effector_Assoc"/>
</dbReference>
<accession>A0A8I6WS32</accession>
<dbReference type="Proteomes" id="UP000011116">
    <property type="component" value="Chromosome 2H"/>
</dbReference>
<dbReference type="Pfam" id="PF00078">
    <property type="entry name" value="RVT_1"/>
    <property type="match status" value="1"/>
</dbReference>
<keyword evidence="3" id="KW-1185">Reference proteome</keyword>
<dbReference type="SUPFAM" id="SSF56672">
    <property type="entry name" value="DNA/RNA polymerases"/>
    <property type="match status" value="1"/>
</dbReference>
<dbReference type="InterPro" id="IPR043502">
    <property type="entry name" value="DNA/RNA_pol_sf"/>
</dbReference>
<dbReference type="Gramene" id="HORVU.MOREX.r3.2HG0151580.1">
    <property type="protein sequence ID" value="HORVU.MOREX.r3.2HG0151580.1.CDS1"/>
    <property type="gene ID" value="HORVU.MOREX.r3.2HG0151580"/>
</dbReference>
<evidence type="ECO:0000313" key="3">
    <source>
        <dbReference type="Proteomes" id="UP000011116"/>
    </source>
</evidence>
<evidence type="ECO:0000259" key="1">
    <source>
        <dbReference type="PROSITE" id="PS50878"/>
    </source>
</evidence>
<protein>
    <recommendedName>
        <fullName evidence="1">Reverse transcriptase domain-containing protein</fullName>
    </recommendedName>
</protein>
<name>A0A8I6WS32_HORVV</name>
<reference evidence="2" key="3">
    <citation type="submission" date="2022-01" db="UniProtKB">
        <authorList>
            <consortium name="EnsemblPlants"/>
        </authorList>
    </citation>
    <scope>IDENTIFICATION</scope>
    <source>
        <strain evidence="2">subsp. vulgare</strain>
    </source>
</reference>
<dbReference type="PANTHER" id="PTHR46890:SF48">
    <property type="entry name" value="RNA-DIRECTED DNA POLYMERASE"/>
    <property type="match status" value="1"/>
</dbReference>